<dbReference type="InterPro" id="IPR000600">
    <property type="entry name" value="ROK"/>
</dbReference>
<keyword evidence="3" id="KW-1185">Reference proteome</keyword>
<proteinExistence type="inferred from homology"/>
<evidence type="ECO:0000256" key="1">
    <source>
        <dbReference type="ARBA" id="ARBA00006479"/>
    </source>
</evidence>
<dbReference type="KEGG" id="sbat:G4Z16_01080"/>
<gene>
    <name evidence="2" type="ORF">G4Z16_01080</name>
</gene>
<name>A0A7T1T2I4_9ACTN</name>
<dbReference type="Proteomes" id="UP000595046">
    <property type="component" value="Chromosome"/>
</dbReference>
<dbReference type="EMBL" id="CP048882">
    <property type="protein sequence ID" value="QPP05211.1"/>
    <property type="molecule type" value="Genomic_DNA"/>
</dbReference>
<organism evidence="2 3">
    <name type="scientific">Streptomyces bathyalis</name>
    <dbReference type="NCBI Taxonomy" id="2710756"/>
    <lineage>
        <taxon>Bacteria</taxon>
        <taxon>Bacillati</taxon>
        <taxon>Actinomycetota</taxon>
        <taxon>Actinomycetes</taxon>
        <taxon>Kitasatosporales</taxon>
        <taxon>Streptomycetaceae</taxon>
        <taxon>Streptomyces</taxon>
    </lineage>
</organism>
<dbReference type="Pfam" id="PF00480">
    <property type="entry name" value="ROK"/>
    <property type="match status" value="1"/>
</dbReference>
<comment type="similarity">
    <text evidence="1">Belongs to the ROK (NagC/XylR) family.</text>
</comment>
<reference evidence="3" key="1">
    <citation type="submission" date="2020-02" db="EMBL/GenBank/DDBJ databases">
        <title>Streptomyces sp. ASO4wet.</title>
        <authorList>
            <person name="Risdian C."/>
            <person name="Landwehr W."/>
            <person name="Schupp P."/>
            <person name="Wink J."/>
        </authorList>
    </citation>
    <scope>NUCLEOTIDE SEQUENCE [LARGE SCALE GENOMIC DNA]</scope>
    <source>
        <strain evidence="3">ASO4wet</strain>
    </source>
</reference>
<dbReference type="InterPro" id="IPR043129">
    <property type="entry name" value="ATPase_NBD"/>
</dbReference>
<protein>
    <submittedName>
        <fullName evidence="2">ROK family protein</fullName>
    </submittedName>
</protein>
<accession>A0A7T1T2I4</accession>
<evidence type="ECO:0000313" key="2">
    <source>
        <dbReference type="EMBL" id="QPP05211.1"/>
    </source>
</evidence>
<dbReference type="SUPFAM" id="SSF53067">
    <property type="entry name" value="Actin-like ATPase domain"/>
    <property type="match status" value="1"/>
</dbReference>
<dbReference type="AlphaFoldDB" id="A0A7T1T2I4"/>
<dbReference type="Gene3D" id="3.30.420.40">
    <property type="match status" value="1"/>
</dbReference>
<dbReference type="RefSeq" id="WP_197348713.1">
    <property type="nucleotide sequence ID" value="NZ_CP048882.1"/>
</dbReference>
<sequence>MVQRIFTTAGHALGGAVANVAEIINPQRVILGGEGTRLGPPLLDPFREALQRVLVRPVDQAIDLRIVHTHDDTWAHGAACQFLTDLFRGPTAHPGGL</sequence>
<evidence type="ECO:0000313" key="3">
    <source>
        <dbReference type="Proteomes" id="UP000595046"/>
    </source>
</evidence>